<organism evidence="1 2">
    <name type="scientific">Desulforapulum autotrophicum (strain ATCC 43914 / DSM 3382 / VKM B-1955 / HRM2)</name>
    <name type="common">Desulfobacterium autotrophicum</name>
    <dbReference type="NCBI Taxonomy" id="177437"/>
    <lineage>
        <taxon>Bacteria</taxon>
        <taxon>Pseudomonadati</taxon>
        <taxon>Thermodesulfobacteriota</taxon>
        <taxon>Desulfobacteria</taxon>
        <taxon>Desulfobacterales</taxon>
        <taxon>Desulfobacteraceae</taxon>
        <taxon>Desulforapulum</taxon>
    </lineage>
</organism>
<dbReference type="EMBL" id="CP001087">
    <property type="protein sequence ID" value="ACN16902.1"/>
    <property type="molecule type" value="Genomic_DNA"/>
</dbReference>
<protein>
    <submittedName>
        <fullName evidence="1">Uncharacterized protein</fullName>
    </submittedName>
</protein>
<evidence type="ECO:0000313" key="1">
    <source>
        <dbReference type="EMBL" id="ACN16902.1"/>
    </source>
</evidence>
<reference evidence="1 2" key="1">
    <citation type="journal article" date="2009" name="Environ. Microbiol.">
        <title>Genome sequence of Desulfobacterium autotrophicum HRM2, a marine sulfate reducer oxidizing organic carbon completely to carbon dioxide.</title>
        <authorList>
            <person name="Strittmatter A.W."/>
            <person name="Liesegang H."/>
            <person name="Rabus R."/>
            <person name="Decker I."/>
            <person name="Amann J."/>
            <person name="Andres S."/>
            <person name="Henne A."/>
            <person name="Fricke W.F."/>
            <person name="Martinez-Arias R."/>
            <person name="Bartels D."/>
            <person name="Goesmann A."/>
            <person name="Krause L."/>
            <person name="Puehler A."/>
            <person name="Klenk H.P."/>
            <person name="Richter M."/>
            <person name="Schuler M."/>
            <person name="Gloeckner F.O."/>
            <person name="Meyerdierks A."/>
            <person name="Gottschalk G."/>
            <person name="Amann R."/>
        </authorList>
    </citation>
    <scope>NUCLEOTIDE SEQUENCE [LARGE SCALE GENOMIC DNA]</scope>
    <source>
        <strain evidence="2">ATCC 43914 / DSM 3382 / HRM2</strain>
    </source>
</reference>
<dbReference type="HOGENOM" id="CLU_3403152_0_0_7"/>
<dbReference type="KEGG" id="dat:HRM2_38440"/>
<dbReference type="STRING" id="177437.HRM2_38440"/>
<name>C0QAW9_DESAH</name>
<accession>C0QAW9</accession>
<dbReference type="Proteomes" id="UP000000442">
    <property type="component" value="Chromosome"/>
</dbReference>
<sequence length="30" mass="3464">MDDWEQCPAMARFKLPYAVLTGCINNLYSI</sequence>
<dbReference type="AlphaFoldDB" id="C0QAW9"/>
<keyword evidence="2" id="KW-1185">Reference proteome</keyword>
<gene>
    <name evidence="1" type="ordered locus">HRM2_38440</name>
</gene>
<evidence type="ECO:0000313" key="2">
    <source>
        <dbReference type="Proteomes" id="UP000000442"/>
    </source>
</evidence>
<proteinExistence type="predicted"/>